<comment type="subcellular location">
    <subcellularLocation>
        <location evidence="1">Nucleus</location>
    </subcellularLocation>
</comment>
<dbReference type="AlphaFoldDB" id="A0A0D2K997"/>
<dbReference type="CDD" id="cd12148">
    <property type="entry name" value="fungal_TF_MHR"/>
    <property type="match status" value="1"/>
</dbReference>
<feature type="compositionally biased region" description="Polar residues" evidence="3">
    <location>
        <begin position="13"/>
        <end position="39"/>
    </location>
</feature>
<accession>A0A0D2K997</accession>
<protein>
    <recommendedName>
        <fullName evidence="4">Xylanolytic transcriptional activator regulatory domain-containing protein</fullName>
    </recommendedName>
</protein>
<dbReference type="PANTHER" id="PTHR31001:SF90">
    <property type="entry name" value="CENTROMERE DNA-BINDING PROTEIN COMPLEX CBF3 SUBUNIT B"/>
    <property type="match status" value="1"/>
</dbReference>
<dbReference type="GO" id="GO:0003677">
    <property type="term" value="F:DNA binding"/>
    <property type="evidence" value="ECO:0007669"/>
    <property type="project" value="InterPro"/>
</dbReference>
<evidence type="ECO:0000256" key="3">
    <source>
        <dbReference type="SAM" id="MobiDB-lite"/>
    </source>
</evidence>
<dbReference type="GO" id="GO:0005634">
    <property type="term" value="C:nucleus"/>
    <property type="evidence" value="ECO:0007669"/>
    <property type="project" value="UniProtKB-SubCell"/>
</dbReference>
<dbReference type="PANTHER" id="PTHR31001">
    <property type="entry name" value="UNCHARACTERIZED TRANSCRIPTIONAL REGULATORY PROTEIN"/>
    <property type="match status" value="1"/>
</dbReference>
<organism evidence="5 6">
    <name type="scientific">Fonsecaea multimorphosa CBS 102226</name>
    <dbReference type="NCBI Taxonomy" id="1442371"/>
    <lineage>
        <taxon>Eukaryota</taxon>
        <taxon>Fungi</taxon>
        <taxon>Dikarya</taxon>
        <taxon>Ascomycota</taxon>
        <taxon>Pezizomycotina</taxon>
        <taxon>Eurotiomycetes</taxon>
        <taxon>Chaetothyriomycetidae</taxon>
        <taxon>Chaetothyriales</taxon>
        <taxon>Herpotrichiellaceae</taxon>
        <taxon>Fonsecaea</taxon>
    </lineage>
</organism>
<dbReference type="EMBL" id="KN848068">
    <property type="protein sequence ID" value="KIX99769.1"/>
    <property type="molecule type" value="Genomic_DNA"/>
</dbReference>
<evidence type="ECO:0000259" key="4">
    <source>
        <dbReference type="Pfam" id="PF04082"/>
    </source>
</evidence>
<dbReference type="VEuPathDB" id="FungiDB:Z520_04405"/>
<dbReference type="GeneID" id="27710151"/>
<feature type="compositionally biased region" description="Low complexity" evidence="3">
    <location>
        <begin position="582"/>
        <end position="593"/>
    </location>
</feature>
<feature type="region of interest" description="Disordered" evidence="3">
    <location>
        <begin position="60"/>
        <end position="110"/>
    </location>
</feature>
<dbReference type="InterPro" id="IPR050613">
    <property type="entry name" value="Sec_Metabolite_Reg"/>
</dbReference>
<reference evidence="5 6" key="1">
    <citation type="submission" date="2015-01" db="EMBL/GenBank/DDBJ databases">
        <title>The Genome Sequence of Fonsecaea multimorphosa CBS 102226.</title>
        <authorList>
            <consortium name="The Broad Institute Genomics Platform"/>
            <person name="Cuomo C."/>
            <person name="de Hoog S."/>
            <person name="Gorbushina A."/>
            <person name="Stielow B."/>
            <person name="Teixiera M."/>
            <person name="Abouelleil A."/>
            <person name="Chapman S.B."/>
            <person name="Priest M."/>
            <person name="Young S.K."/>
            <person name="Wortman J."/>
            <person name="Nusbaum C."/>
            <person name="Birren B."/>
        </authorList>
    </citation>
    <scope>NUCLEOTIDE SEQUENCE [LARGE SCALE GENOMIC DNA]</scope>
    <source>
        <strain evidence="5 6">CBS 102226</strain>
    </source>
</reference>
<keyword evidence="2" id="KW-0539">Nucleus</keyword>
<dbReference type="RefSeq" id="XP_016633892.1">
    <property type="nucleotide sequence ID" value="XM_016774912.1"/>
</dbReference>
<evidence type="ECO:0000256" key="2">
    <source>
        <dbReference type="ARBA" id="ARBA00023242"/>
    </source>
</evidence>
<feature type="domain" description="Xylanolytic transcriptional activator regulatory" evidence="4">
    <location>
        <begin position="145"/>
        <end position="362"/>
    </location>
</feature>
<gene>
    <name evidence="5" type="ORF">Z520_04405</name>
</gene>
<dbReference type="InterPro" id="IPR007219">
    <property type="entry name" value="XnlR_reg_dom"/>
</dbReference>
<evidence type="ECO:0000313" key="5">
    <source>
        <dbReference type="EMBL" id="KIX99769.1"/>
    </source>
</evidence>
<name>A0A0D2K997_9EURO</name>
<dbReference type="Pfam" id="PF04082">
    <property type="entry name" value="Fungal_trans"/>
    <property type="match status" value="1"/>
</dbReference>
<feature type="region of interest" description="Disordered" evidence="3">
    <location>
        <begin position="553"/>
        <end position="633"/>
    </location>
</feature>
<dbReference type="Proteomes" id="UP000053411">
    <property type="component" value="Unassembled WGS sequence"/>
</dbReference>
<feature type="region of interest" description="Disordered" evidence="3">
    <location>
        <begin position="1"/>
        <end position="39"/>
    </location>
</feature>
<dbReference type="STRING" id="1442371.A0A0D2K997"/>
<sequence>MACRADSVGAKSSGITWSASQENTLSESPANKNVDSCTTAAEVETSNLLQRLKQLEEAVFSKKTLTSSSEPNQHHAENNDSPPQSTRHEQGIAPQPPSAPESTGTDVNSYVLVGTPSSVHKPPAVSELVDILPSLLDARALFAFYVENLNWYLPIIHVPTTRREFEKLYNCLQDGTQPPDWPRISLLVAVLSVAVYFWQDSTTTGHAPCPIKDPKACCRSWMILVERALAEANHLICPLLETLQAKVLLALFLPTYPQNTGRRGQVALLITEAHVLQLNRIDSPRQRKAREESPQTQDAAVTLEIQRRVWWAIVMADWMWAFNNWGQLGSYLVHPDHMNVRFPSNVEDDNIRPGYNYDQPLSGPITVVTFFIARLLIANIIQKLTDAVSKAELSDVEFDYSAVMIFDKKINETYQSLPAYLHYETGQEYLKRLFTERPYLDRQRKLLLFGLHNSLALLHRRFLARSYQDQRYTYSRIVCLQSTRIVLEMQEAVRDSLFCRAWLVVYHVFIATTTLAMDYVYIRRDPRLAAERKAEILKCYRILEECGQQDPEVKQGMESLKRTVQGWKGRTTTDNTRPPPSLSASRRSTSGDSFEQIESWPTAPRSSRLGLLQSQPQQMGCSQPPTDLPGGLGAPPSWWLREDLQHHMTQQQQQHAAFECSTAWSSVDDHPDCWQGSSRNLPLPPDVSHVVVAAENESDASGMVPPSDPSTFTAPWRQPGGSPNLWFPCLDADGSDPSNFPWEDMFRDLGVQQSRAGF</sequence>
<dbReference type="OrthoDB" id="4172316at2759"/>
<dbReference type="GO" id="GO:0006351">
    <property type="term" value="P:DNA-templated transcription"/>
    <property type="evidence" value="ECO:0007669"/>
    <property type="project" value="InterPro"/>
</dbReference>
<evidence type="ECO:0000256" key="1">
    <source>
        <dbReference type="ARBA" id="ARBA00004123"/>
    </source>
</evidence>
<feature type="compositionally biased region" description="Polar residues" evidence="3">
    <location>
        <begin position="612"/>
        <end position="625"/>
    </location>
</feature>
<proteinExistence type="predicted"/>
<evidence type="ECO:0000313" key="6">
    <source>
        <dbReference type="Proteomes" id="UP000053411"/>
    </source>
</evidence>
<keyword evidence="6" id="KW-1185">Reference proteome</keyword>
<dbReference type="GO" id="GO:0008270">
    <property type="term" value="F:zinc ion binding"/>
    <property type="evidence" value="ECO:0007669"/>
    <property type="project" value="InterPro"/>
</dbReference>